<feature type="domain" description="Zona occludens toxin N-terminal" evidence="2">
    <location>
        <begin position="1"/>
        <end position="185"/>
    </location>
</feature>
<dbReference type="RefSeq" id="WP_110467049.1">
    <property type="nucleotide sequence ID" value="NZ_JAMOFZ010000059.1"/>
</dbReference>
<sequence length="374" mass="41592">MITIITGTPGAGKTLYAIDKLLRNMVGTTIKRKIDGVEVEEPRIIYSNINGLLLDHELIDDSDHGGLHNWHEWAKPGALIVYDEFQKAWPPRPNGSKVPPDIQALDTHRHMGVDFILITQSVMNTDRHIHALCNRHLHVRRMGNLGLTIVYEWDHASRTLLYSKALAKHPFKYSKSVFELYKSAEVHTKQPKSIPPLIWVALLALAGAAYLGPTVYGRLKARINGTPPAATSSTPARTTTVTNPDGTTTTKTTLTSTVPPARQAGQRPPAQDMHALNNWIPRQVDKPETAPVYDHLREVVAVPRIAYTICIDDSCKCFTQQKTVAEISPAACRAYIEHRPFDATKPDAPTVVVSSDRRDVDHQARPPVDEQGRM</sequence>
<dbReference type="AlphaFoldDB" id="A0A318SDG7"/>
<evidence type="ECO:0000313" key="4">
    <source>
        <dbReference type="Proteomes" id="UP000247540"/>
    </source>
</evidence>
<proteinExistence type="predicted"/>
<dbReference type="Gene3D" id="3.40.50.300">
    <property type="entry name" value="P-loop containing nucleotide triphosphate hydrolases"/>
    <property type="match status" value="1"/>
</dbReference>
<reference evidence="3 4" key="1">
    <citation type="submission" date="2018-06" db="EMBL/GenBank/DDBJ databases">
        <title>Genomic Encyclopedia of Type Strains, Phase III (KMG-III): the genomes of soil and plant-associated and newly described type strains.</title>
        <authorList>
            <person name="Whitman W."/>
        </authorList>
    </citation>
    <scope>NUCLEOTIDE SEQUENCE [LARGE SCALE GENOMIC DNA]</scope>
    <source>
        <strain evidence="3 4">CECT 7646</strain>
    </source>
</reference>
<dbReference type="OrthoDB" id="8809170at2"/>
<dbReference type="InterPro" id="IPR027417">
    <property type="entry name" value="P-loop_NTPase"/>
</dbReference>
<organism evidence="3 4">
    <name type="scientific">Xylophilus ampelinus</name>
    <dbReference type="NCBI Taxonomy" id="54067"/>
    <lineage>
        <taxon>Bacteria</taxon>
        <taxon>Pseudomonadati</taxon>
        <taxon>Pseudomonadota</taxon>
        <taxon>Betaproteobacteria</taxon>
        <taxon>Burkholderiales</taxon>
        <taxon>Xylophilus</taxon>
    </lineage>
</organism>
<evidence type="ECO:0000259" key="2">
    <source>
        <dbReference type="Pfam" id="PF05707"/>
    </source>
</evidence>
<evidence type="ECO:0000313" key="3">
    <source>
        <dbReference type="EMBL" id="PYE72693.1"/>
    </source>
</evidence>
<dbReference type="SUPFAM" id="SSF52540">
    <property type="entry name" value="P-loop containing nucleoside triphosphate hydrolases"/>
    <property type="match status" value="1"/>
</dbReference>
<name>A0A318SDG7_9BURK</name>
<keyword evidence="4" id="KW-1185">Reference proteome</keyword>
<dbReference type="EMBL" id="QJTC01000059">
    <property type="protein sequence ID" value="PYE72693.1"/>
    <property type="molecule type" value="Genomic_DNA"/>
</dbReference>
<feature type="compositionally biased region" description="Basic and acidic residues" evidence="1">
    <location>
        <begin position="355"/>
        <end position="374"/>
    </location>
</feature>
<dbReference type="Proteomes" id="UP000247540">
    <property type="component" value="Unassembled WGS sequence"/>
</dbReference>
<feature type="region of interest" description="Disordered" evidence="1">
    <location>
        <begin position="346"/>
        <end position="374"/>
    </location>
</feature>
<gene>
    <name evidence="3" type="ORF">DFQ15_1593</name>
</gene>
<comment type="caution">
    <text evidence="3">The sequence shown here is derived from an EMBL/GenBank/DDBJ whole genome shotgun (WGS) entry which is preliminary data.</text>
</comment>
<protein>
    <submittedName>
        <fullName evidence="3">Zona occludens toxin</fullName>
    </submittedName>
</protein>
<dbReference type="InterPro" id="IPR008900">
    <property type="entry name" value="Zot_N"/>
</dbReference>
<evidence type="ECO:0000256" key="1">
    <source>
        <dbReference type="SAM" id="MobiDB-lite"/>
    </source>
</evidence>
<feature type="region of interest" description="Disordered" evidence="1">
    <location>
        <begin position="226"/>
        <end position="270"/>
    </location>
</feature>
<accession>A0A318SDG7</accession>
<dbReference type="Pfam" id="PF05707">
    <property type="entry name" value="Zot"/>
    <property type="match status" value="1"/>
</dbReference>